<proteinExistence type="predicted"/>
<comment type="caution">
    <text evidence="4">The sequence shown here is derived from an EMBL/GenBank/DDBJ whole genome shotgun (WGS) entry which is preliminary data.</text>
</comment>
<gene>
    <name evidence="4" type="ORF">GBAR_LOCUS26626</name>
</gene>
<evidence type="ECO:0000313" key="5">
    <source>
        <dbReference type="Proteomes" id="UP001174909"/>
    </source>
</evidence>
<protein>
    <submittedName>
        <fullName evidence="4">Transmembrane protein KIAA1109</fullName>
    </submittedName>
</protein>
<evidence type="ECO:0000256" key="2">
    <source>
        <dbReference type="SAM" id="Phobius"/>
    </source>
</evidence>
<organism evidence="4 5">
    <name type="scientific">Geodia barretti</name>
    <name type="common">Barrett's horny sponge</name>
    <dbReference type="NCBI Taxonomy" id="519541"/>
    <lineage>
        <taxon>Eukaryota</taxon>
        <taxon>Metazoa</taxon>
        <taxon>Porifera</taxon>
        <taxon>Demospongiae</taxon>
        <taxon>Heteroscleromorpha</taxon>
        <taxon>Tetractinellida</taxon>
        <taxon>Astrophorina</taxon>
        <taxon>Geodiidae</taxon>
        <taxon>Geodia</taxon>
    </lineage>
</organism>
<keyword evidence="2 4" id="KW-0812">Transmembrane</keyword>
<keyword evidence="2" id="KW-1133">Transmembrane helix</keyword>
<dbReference type="PANTHER" id="PTHR31640:SF1">
    <property type="entry name" value="BRIDGE-LIKE LIPID TRANSFER PROTEIN FAMILY MEMBER 1"/>
    <property type="match status" value="1"/>
</dbReference>
<keyword evidence="2" id="KW-0472">Membrane</keyword>
<feature type="region of interest" description="Disordered" evidence="1">
    <location>
        <begin position="673"/>
        <end position="700"/>
    </location>
</feature>
<dbReference type="PANTHER" id="PTHR31640">
    <property type="entry name" value="TRANSMEMBRANE PROTEIN KIAA1109"/>
    <property type="match status" value="1"/>
</dbReference>
<evidence type="ECO:0000313" key="4">
    <source>
        <dbReference type="EMBL" id="CAI8048230.1"/>
    </source>
</evidence>
<feature type="domain" description="Bridge-like lipid transfer protein family member 1 N-terminal" evidence="3">
    <location>
        <begin position="174"/>
        <end position="624"/>
    </location>
</feature>
<reference evidence="4" key="1">
    <citation type="submission" date="2023-03" db="EMBL/GenBank/DDBJ databases">
        <authorList>
            <person name="Steffen K."/>
            <person name="Cardenas P."/>
        </authorList>
    </citation>
    <scope>NUCLEOTIDE SEQUENCE</scope>
</reference>
<feature type="transmembrane region" description="Helical" evidence="2">
    <location>
        <begin position="30"/>
        <end position="57"/>
    </location>
</feature>
<dbReference type="InterPro" id="IPR033616">
    <property type="entry name" value="BLTP1"/>
</dbReference>
<name>A0AA35TH58_GEOBA</name>
<feature type="compositionally biased region" description="Pro residues" evidence="1">
    <location>
        <begin position="675"/>
        <end position="699"/>
    </location>
</feature>
<dbReference type="AlphaFoldDB" id="A0AA35TH58"/>
<evidence type="ECO:0000259" key="3">
    <source>
        <dbReference type="Pfam" id="PF20413"/>
    </source>
</evidence>
<dbReference type="InterPro" id="IPR047104">
    <property type="entry name" value="BLTP1_N"/>
</dbReference>
<sequence length="775" mass="86966">MSADVRARENGSGSDLDLCSDQQKSDPTTLLLLPLFLSLFWVLLDLFYSSAFLGWLVSRLASLVLTDSGIHLGSIQLSPLTSRILFKDLRYYCRDYSISVADGYIALQWWKRAGVGACCLGSAETRNALVLFQLNGFQLHWYNWSDLYDNWGRDGSTEATGVADTVANNSLAWTLWKDLRPSLHFAINKGRLVFGNHLIEKSFAVYSHRAEAYYHTTEASNAFDELLHVVRLRGAEIRAVLESSSGDAVDNVDQLLRSDWASVTYSWDSPGLVPLGDTPDPQFSWKVELGTNSVINYGSYANHHRHFLQRFFFPNDYSVRPPSCIPQPGERRIFTHMDISVRLSSKGFFNIPFRDDKDKLHQLGFSLGEGSEVNIHQPWITKDDGYTSRVTGTLEAVVVTSDMSYPHLASADSLQLDIALHFPRVWNATQQWDMKLTASKVEISILFSYIDFVNALLDDWLGSDDSDLLYFIPLDWTITVAFSDYEIYLFTSRYNWLDRDCLENARLAFCGTTGQIKLHFPSSVFNPAEQEVTFSAEGKDIVVRHFVPPSDSAKEAVLALAAANKHRWRVMEGTGSANRGSADRKAFPMGYRGHTRMEDGWVDLACGPVISLVIQYTSRNHHPDSEVPHTLHVNLSAPCVLLRVFGFLATDLLGLKENYPGIYLEFSTYNSTFPPDTPTPQPPPQPPLTSVPPASPPSGLPDRPKLRFVDIIVDFALHNITAEFPTFPSKGLPEDAALLSLCTDKLAILLYYTETDTKVYLHVTPFTVLIPSWVN</sequence>
<feature type="region of interest" description="Disordered" evidence="1">
    <location>
        <begin position="1"/>
        <end position="20"/>
    </location>
</feature>
<dbReference type="EMBL" id="CASHTH010003714">
    <property type="protein sequence ID" value="CAI8048230.1"/>
    <property type="molecule type" value="Genomic_DNA"/>
</dbReference>
<evidence type="ECO:0000256" key="1">
    <source>
        <dbReference type="SAM" id="MobiDB-lite"/>
    </source>
</evidence>
<dbReference type="Proteomes" id="UP001174909">
    <property type="component" value="Unassembled WGS sequence"/>
</dbReference>
<dbReference type="Pfam" id="PF20413">
    <property type="entry name" value="BLTP1_N"/>
    <property type="match status" value="1"/>
</dbReference>
<keyword evidence="5" id="KW-1185">Reference proteome</keyword>
<accession>A0AA35TH58</accession>